<organism evidence="6 7">
    <name type="scientific">Gaiella occulta</name>
    <dbReference type="NCBI Taxonomy" id="1002870"/>
    <lineage>
        <taxon>Bacteria</taxon>
        <taxon>Bacillati</taxon>
        <taxon>Actinomycetota</taxon>
        <taxon>Thermoleophilia</taxon>
        <taxon>Gaiellales</taxon>
        <taxon>Gaiellaceae</taxon>
        <taxon>Gaiella</taxon>
    </lineage>
</organism>
<keyword evidence="6" id="KW-0969">Cilium</keyword>
<dbReference type="GO" id="GO:0071978">
    <property type="term" value="P:bacterial-type flagellum-dependent swarming motility"/>
    <property type="evidence" value="ECO:0007669"/>
    <property type="project" value="TreeGrafter"/>
</dbReference>
<proteinExistence type="inferred from homology"/>
<dbReference type="InterPro" id="IPR012836">
    <property type="entry name" value="FlgF"/>
</dbReference>
<dbReference type="InterPro" id="IPR053967">
    <property type="entry name" value="LlgE_F_G-like_D1"/>
</dbReference>
<dbReference type="InterPro" id="IPR010930">
    <property type="entry name" value="Flg_bb/hook_C_dom"/>
</dbReference>
<dbReference type="GO" id="GO:0030694">
    <property type="term" value="C:bacterial-type flagellum basal body, rod"/>
    <property type="evidence" value="ECO:0007669"/>
    <property type="project" value="InterPro"/>
</dbReference>
<dbReference type="InterPro" id="IPR020013">
    <property type="entry name" value="Flagellar_FlgE/F/G"/>
</dbReference>
<dbReference type="AlphaFoldDB" id="A0A7M2Z161"/>
<name>A0A7M2Z161_9ACTN</name>
<reference evidence="6 7" key="1">
    <citation type="submission" date="2018-07" db="EMBL/GenBank/DDBJ databases">
        <title>High-quality-draft genome sequence of Gaiella occulta.</title>
        <authorList>
            <person name="Severino R."/>
            <person name="Froufe H.J.C."/>
            <person name="Rainey F.A."/>
            <person name="Barroso C."/>
            <person name="Albuquerque L."/>
            <person name="Lobo-Da-Cunha A."/>
            <person name="Da Costa M.S."/>
            <person name="Egas C."/>
        </authorList>
    </citation>
    <scope>NUCLEOTIDE SEQUENCE [LARGE SCALE GENOMIC DNA]</scope>
    <source>
        <strain evidence="6 7">F2-233</strain>
    </source>
</reference>
<sequence length="239" mass="24792">MERGLYIAASGMLVNQLRLDVVANNLANAGTAGYKGDRTASRSFGDMLLQNLEDGAPVGPLSLGAQTNGVETSFDQGALRVTERELDLAISGNAFFAVETPDGVRYTRDGSFRRDADGYLVTAAGRRVLGESGPLRLAEGKVTVGADGTISVGGAEAGRLRLAALEGARKEGGGLLAGEPRAATGASVQQGYLEAANVDAVTQMVAMIEIMRSFESGQKAVQAIDETLQKAVNEVGRTG</sequence>
<dbReference type="Pfam" id="PF22692">
    <property type="entry name" value="LlgE_F_G_D1"/>
    <property type="match status" value="1"/>
</dbReference>
<comment type="subcellular location">
    <subcellularLocation>
        <location evidence="2">Bacterial flagellum basal body</location>
    </subcellularLocation>
</comment>
<evidence type="ECO:0000259" key="4">
    <source>
        <dbReference type="Pfam" id="PF06429"/>
    </source>
</evidence>
<dbReference type="Proteomes" id="UP000254134">
    <property type="component" value="Unassembled WGS sequence"/>
</dbReference>
<dbReference type="NCBIfam" id="TIGR03506">
    <property type="entry name" value="FlgEFG_subfam"/>
    <property type="match status" value="1"/>
</dbReference>
<dbReference type="PANTHER" id="PTHR30435:SF19">
    <property type="entry name" value="FLAGELLAR BASAL-BODY ROD PROTEIN FLGG"/>
    <property type="match status" value="1"/>
</dbReference>
<accession>A0A7M2Z161</accession>
<keyword evidence="2" id="KW-0975">Bacterial flagellum</keyword>
<evidence type="ECO:0000259" key="5">
    <source>
        <dbReference type="Pfam" id="PF22692"/>
    </source>
</evidence>
<gene>
    <name evidence="6" type="ORF">Gocc_0440</name>
</gene>
<dbReference type="NCBIfam" id="TIGR02490">
    <property type="entry name" value="flgF"/>
    <property type="match status" value="1"/>
</dbReference>
<dbReference type="Pfam" id="PF06429">
    <property type="entry name" value="Flg_bbr_C"/>
    <property type="match status" value="1"/>
</dbReference>
<protein>
    <submittedName>
        <fullName evidence="6">FlgF: flagellar basal-body rod protein FlgF</fullName>
    </submittedName>
</protein>
<dbReference type="InterPro" id="IPR037925">
    <property type="entry name" value="FlgE/F/G-like"/>
</dbReference>
<evidence type="ECO:0000259" key="3">
    <source>
        <dbReference type="Pfam" id="PF00460"/>
    </source>
</evidence>
<keyword evidence="7" id="KW-1185">Reference proteome</keyword>
<dbReference type="Pfam" id="PF00460">
    <property type="entry name" value="Flg_bb_rod"/>
    <property type="match status" value="1"/>
</dbReference>
<evidence type="ECO:0000256" key="1">
    <source>
        <dbReference type="ARBA" id="ARBA00009677"/>
    </source>
</evidence>
<dbReference type="InterPro" id="IPR001444">
    <property type="entry name" value="Flag_bb_rod_N"/>
</dbReference>
<reference evidence="7" key="2">
    <citation type="journal article" date="2019" name="MicrobiologyOpen">
        <title>High-quality draft genome sequence of Gaiella occulta isolated from a 150 meter deep mineral water borehole and comparison with the genome sequences of other deep-branching lineages of the phylum Actinobacteria.</title>
        <authorList>
            <person name="Severino R."/>
            <person name="Froufe H.J.C."/>
            <person name="Barroso C."/>
            <person name="Albuquerque L."/>
            <person name="Lobo-da-Cunha A."/>
            <person name="da Costa M.S."/>
            <person name="Egas C."/>
        </authorList>
    </citation>
    <scope>NUCLEOTIDE SEQUENCE [LARGE SCALE GENOMIC DNA]</scope>
    <source>
        <strain evidence="7">F2-233</strain>
    </source>
</reference>
<feature type="domain" description="Flagellar basal-body/hook protein C-terminal" evidence="4">
    <location>
        <begin position="189"/>
        <end position="233"/>
    </location>
</feature>
<dbReference type="RefSeq" id="WP_114794886.1">
    <property type="nucleotide sequence ID" value="NZ_QQZY01000001.1"/>
</dbReference>
<keyword evidence="6" id="KW-0966">Cell projection</keyword>
<dbReference type="PANTHER" id="PTHR30435">
    <property type="entry name" value="FLAGELLAR PROTEIN"/>
    <property type="match status" value="1"/>
</dbReference>
<dbReference type="OrthoDB" id="9804559at2"/>
<keyword evidence="6" id="KW-0282">Flagellum</keyword>
<feature type="domain" description="Flagellar hook protein FlgE/F/G-like D1" evidence="5">
    <location>
        <begin position="89"/>
        <end position="152"/>
    </location>
</feature>
<dbReference type="SUPFAM" id="SSF117143">
    <property type="entry name" value="Flagellar hook protein flgE"/>
    <property type="match status" value="1"/>
</dbReference>
<dbReference type="EMBL" id="QQZY01000001">
    <property type="protein sequence ID" value="RDI76021.1"/>
    <property type="molecule type" value="Genomic_DNA"/>
</dbReference>
<evidence type="ECO:0000313" key="7">
    <source>
        <dbReference type="Proteomes" id="UP000254134"/>
    </source>
</evidence>
<feature type="domain" description="Flagellar basal body rod protein N-terminal" evidence="3">
    <location>
        <begin position="5"/>
        <end position="35"/>
    </location>
</feature>
<comment type="similarity">
    <text evidence="1 2">Belongs to the flagella basal body rod proteins family.</text>
</comment>
<comment type="caution">
    <text evidence="6">The sequence shown here is derived from an EMBL/GenBank/DDBJ whole genome shotgun (WGS) entry which is preliminary data.</text>
</comment>
<evidence type="ECO:0000313" key="6">
    <source>
        <dbReference type="EMBL" id="RDI76021.1"/>
    </source>
</evidence>
<evidence type="ECO:0000256" key="2">
    <source>
        <dbReference type="RuleBase" id="RU362116"/>
    </source>
</evidence>